<reference evidence="2 3" key="2">
    <citation type="submission" date="2012-02" db="EMBL/GenBank/DDBJ databases">
        <title>Improved High-Quality Draft sequence of Eubacterium cellulosolvens 6.</title>
        <authorList>
            <consortium name="US DOE Joint Genome Institute"/>
            <person name="Lucas S."/>
            <person name="Han J."/>
            <person name="Lapidus A."/>
            <person name="Cheng J.-F."/>
            <person name="Goodwin L."/>
            <person name="Pitluck S."/>
            <person name="Peters L."/>
            <person name="Mikhailova N."/>
            <person name="Gu W."/>
            <person name="Detter J.C."/>
            <person name="Han C."/>
            <person name="Tapia R."/>
            <person name="Land M."/>
            <person name="Hauser L."/>
            <person name="Kyrpides N."/>
            <person name="Ivanova N."/>
            <person name="Pagani I."/>
            <person name="Johnson E."/>
            <person name="Mukhopadhyay B."/>
            <person name="Anderson I."/>
            <person name="Woyke T."/>
        </authorList>
    </citation>
    <scope>NUCLEOTIDE SEQUENCE [LARGE SCALE GENOMIC DNA]</scope>
    <source>
        <strain evidence="2 3">6</strain>
    </source>
</reference>
<accession>I5AUH5</accession>
<protein>
    <recommendedName>
        <fullName evidence="4">Stage V sporulation protein K</fullName>
    </recommendedName>
</protein>
<gene>
    <name evidence="2" type="ORF">EubceDRAFT1_1666</name>
</gene>
<dbReference type="eggNOG" id="COG0457">
    <property type="taxonomic scope" value="Bacteria"/>
</dbReference>
<feature type="compositionally biased region" description="Acidic residues" evidence="1">
    <location>
        <begin position="297"/>
        <end position="314"/>
    </location>
</feature>
<keyword evidence="3" id="KW-1185">Reference proteome</keyword>
<feature type="region of interest" description="Disordered" evidence="1">
    <location>
        <begin position="284"/>
        <end position="440"/>
    </location>
</feature>
<dbReference type="InterPro" id="IPR027417">
    <property type="entry name" value="P-loop_NTPase"/>
</dbReference>
<dbReference type="SUPFAM" id="SSF52540">
    <property type="entry name" value="P-loop containing nucleoside triphosphate hydrolases"/>
    <property type="match status" value="1"/>
</dbReference>
<dbReference type="EMBL" id="CM001487">
    <property type="protein sequence ID" value="EIM57448.1"/>
    <property type="molecule type" value="Genomic_DNA"/>
</dbReference>
<feature type="compositionally biased region" description="Acidic residues" evidence="1">
    <location>
        <begin position="349"/>
        <end position="374"/>
    </location>
</feature>
<dbReference type="Pfam" id="PF13181">
    <property type="entry name" value="TPR_8"/>
    <property type="match status" value="1"/>
</dbReference>
<evidence type="ECO:0000313" key="3">
    <source>
        <dbReference type="Proteomes" id="UP000005753"/>
    </source>
</evidence>
<dbReference type="STRING" id="633697.EubceDRAFT1_1666"/>
<dbReference type="InterPro" id="IPR011990">
    <property type="entry name" value="TPR-like_helical_dom_sf"/>
</dbReference>
<feature type="compositionally biased region" description="Acidic residues" evidence="1">
    <location>
        <begin position="390"/>
        <end position="399"/>
    </location>
</feature>
<feature type="region of interest" description="Disordered" evidence="1">
    <location>
        <begin position="452"/>
        <end position="522"/>
    </location>
</feature>
<evidence type="ECO:0008006" key="4">
    <source>
        <dbReference type="Google" id="ProtNLM"/>
    </source>
</evidence>
<dbReference type="InterPro" id="IPR019734">
    <property type="entry name" value="TPR_rpt"/>
</dbReference>
<name>I5AUH5_EUBC6</name>
<dbReference type="AlphaFoldDB" id="I5AUH5"/>
<dbReference type="SUPFAM" id="SSF48452">
    <property type="entry name" value="TPR-like"/>
    <property type="match status" value="1"/>
</dbReference>
<feature type="compositionally biased region" description="Acidic residues" evidence="1">
    <location>
        <begin position="491"/>
        <end position="508"/>
    </location>
</feature>
<feature type="compositionally biased region" description="Low complexity" evidence="1">
    <location>
        <begin position="375"/>
        <end position="389"/>
    </location>
</feature>
<dbReference type="eggNOG" id="COG0464">
    <property type="taxonomic scope" value="Bacteria"/>
</dbReference>
<dbReference type="HOGENOM" id="CLU_005282_1_0_9"/>
<dbReference type="Gene3D" id="1.25.40.10">
    <property type="entry name" value="Tetratricopeptide repeat domain"/>
    <property type="match status" value="1"/>
</dbReference>
<evidence type="ECO:0000313" key="2">
    <source>
        <dbReference type="EMBL" id="EIM57448.1"/>
    </source>
</evidence>
<reference evidence="2 3" key="1">
    <citation type="submission" date="2010-08" db="EMBL/GenBank/DDBJ databases">
        <authorList>
            <consortium name="US DOE Joint Genome Institute (JGI-PGF)"/>
            <person name="Lucas S."/>
            <person name="Copeland A."/>
            <person name="Lapidus A."/>
            <person name="Cheng J.-F."/>
            <person name="Bruce D."/>
            <person name="Goodwin L."/>
            <person name="Pitluck S."/>
            <person name="Land M.L."/>
            <person name="Hauser L."/>
            <person name="Chang Y.-J."/>
            <person name="Anderson I.J."/>
            <person name="Johnson E."/>
            <person name="Mulhopadhyay B."/>
            <person name="Kyrpides N."/>
            <person name="Woyke T.J."/>
        </authorList>
    </citation>
    <scope>NUCLEOTIDE SEQUENCE [LARGE SCALE GENOMIC DNA]</scope>
    <source>
        <strain evidence="2 3">6</strain>
    </source>
</reference>
<feature type="compositionally biased region" description="Acidic residues" evidence="1">
    <location>
        <begin position="329"/>
        <end position="340"/>
    </location>
</feature>
<organism evidence="2 3">
    <name type="scientific">Eubacterium cellulosolvens (strain ATCC 43171 / JCM 9499 / 6)</name>
    <name type="common">Cillobacterium cellulosolvens</name>
    <dbReference type="NCBI Taxonomy" id="633697"/>
    <lineage>
        <taxon>Bacteria</taxon>
        <taxon>Bacillati</taxon>
        <taxon>Bacillota</taxon>
        <taxon>Clostridia</taxon>
        <taxon>Eubacteriales</taxon>
        <taxon>Eubacteriaceae</taxon>
        <taxon>Eubacterium</taxon>
    </lineage>
</organism>
<proteinExistence type="predicted"/>
<feature type="compositionally biased region" description="Basic and acidic residues" evidence="1">
    <location>
        <begin position="455"/>
        <end position="474"/>
    </location>
</feature>
<feature type="compositionally biased region" description="Basic and acidic residues" evidence="1">
    <location>
        <begin position="405"/>
        <end position="414"/>
    </location>
</feature>
<sequence>MDKEEYRQKLDELTRYVGEKDYGNALQIVNGIDWRRVKNINTLSMVAEVYEINKDYKKAKEILILALGRASIGKNILYRLVEVCLKLGDTDEAEKYFKDFSRVARNDNSRCVLQYKLYKAKKAPIEAQIDVLEEYREREYTEKWAYELARLYAKSGNTAKCVEACDDLILWFSDGEYVYKAMELKRQYEELSPSQKQAYDSMKALYDPRGGANVAAAAVQAGLASGGMEEAGLPAPDTSAAIKESPASAAHRALEGQNTKIMDTQEFNLEDFLAETAGAMSDEIFGTVPPAGKETGAEDEEAKTDVEPSSEAEDVAAKTEDASGTEGVTEAEEAEAETAEAESGTGTESDTEAEVEEMNAETEDVSGAEAEVEPAAETGTAVEAEAGTEAADEAADENSEAGGQDLKEQEKAVESENELAKAVLEEIEESEEKADIGGATAELSRSLEALLGTQIREDQESAEEKEKRDAEKLKSAVAALESLTAGASTENAEEDEESSEEALEEEEELVVRELEQEDLSTDVPADAAEAAVAGESAGTDENGASAGPHYIEELEVPDPEPTQQEKKSRTIPLNTIGQNTVPISIDKILSEETPEERRIRILNKAKPTRMNEEQRNIFTYFARIPGMDGQILDAINSVYEHAGERTSLHGNIAVMGAEGTGKSRLARGLVMTMCKDLGLEAAKVARVTGEELNHKDPAKVVSTMAGGFLMVEKVSGINEDTLEKLNQAMEFRTDCMIMIIEDDKAQMRGFLKKHPQFAAKFDRVISVPVFTNDELITFARTYAVENGCKIDDLAILALYTMIGNIQTEEEPVTISTVKRMVDGAIHRATRGRKRKKNASKDKWITLHEKDFG</sequence>
<dbReference type="Proteomes" id="UP000005753">
    <property type="component" value="Chromosome"/>
</dbReference>
<evidence type="ECO:0000256" key="1">
    <source>
        <dbReference type="SAM" id="MobiDB-lite"/>
    </source>
</evidence>